<sequence length="488" mass="54888">MSILKWIKSSKIREPSSPGLPSSSRATSKDDAIAITAANEAIESLSDSPKASPSRPGKRKRGEYGSYTPEERAKFAKIANDFGVAKASRKISSDLGKRVSETTIRSMRDEYRKKIKINLEQRIASEIKELPTKIRGRPLMLGDKLDDRVKMFVKNLRAAGGVVNTTIVVAAARGIVRAENRALLVENGGHLDVSRDYARSLMRRMNLVKRKGTKTARKLPVDFENLKAEYLKKITKCVDEYNIPHELVINFDQTGLKMVPTSEWTLEEKGSKDCSIVALDDKREITGVVGISLTGALLPFQLIYKGTTDRCHPSYTFPKDWNVTHSENHWSTSVTMIEYAKSVLIPYFDKVRKEIKRSGRSKAHALAIFDVFKAHQDKDFLALLHKNRIRTVFVPPSTTEELQPCDRTVNGKLKYIIKQKFINWYSDQVSTQLEKGVPVEKVTVDLRISAIKPAHANWLLHAFDVLSKDDDCVINGFRLAGITDALEC</sequence>
<organism evidence="3 4">
    <name type="scientific">Mytilus edulis</name>
    <name type="common">Blue mussel</name>
    <dbReference type="NCBI Taxonomy" id="6550"/>
    <lineage>
        <taxon>Eukaryota</taxon>
        <taxon>Metazoa</taxon>
        <taxon>Spiralia</taxon>
        <taxon>Lophotrochozoa</taxon>
        <taxon>Mollusca</taxon>
        <taxon>Bivalvia</taxon>
        <taxon>Autobranchia</taxon>
        <taxon>Pteriomorphia</taxon>
        <taxon>Mytilida</taxon>
        <taxon>Mytiloidea</taxon>
        <taxon>Mytilidae</taxon>
        <taxon>Mytilinae</taxon>
        <taxon>Mytilus</taxon>
    </lineage>
</organism>
<dbReference type="EMBL" id="CAJPWZ010001292">
    <property type="protein sequence ID" value="CAG2212202.1"/>
    <property type="molecule type" value="Genomic_DNA"/>
</dbReference>
<feature type="region of interest" description="Disordered" evidence="1">
    <location>
        <begin position="1"/>
        <end position="67"/>
    </location>
</feature>
<dbReference type="Proteomes" id="UP000683360">
    <property type="component" value="Unassembled WGS sequence"/>
</dbReference>
<dbReference type="InterPro" id="IPR050863">
    <property type="entry name" value="CenT-Element_Derived"/>
</dbReference>
<comment type="caution">
    <text evidence="3">The sequence shown here is derived from an EMBL/GenBank/DDBJ whole genome shotgun (WGS) entry which is preliminary data.</text>
</comment>
<feature type="domain" description="DDE-1" evidence="2">
    <location>
        <begin position="283"/>
        <end position="455"/>
    </location>
</feature>
<evidence type="ECO:0000313" key="4">
    <source>
        <dbReference type="Proteomes" id="UP000683360"/>
    </source>
</evidence>
<proteinExistence type="predicted"/>
<evidence type="ECO:0000259" key="2">
    <source>
        <dbReference type="Pfam" id="PF03184"/>
    </source>
</evidence>
<dbReference type="OrthoDB" id="6097312at2759"/>
<dbReference type="InterPro" id="IPR004875">
    <property type="entry name" value="DDE_SF_endonuclease_dom"/>
</dbReference>
<dbReference type="GO" id="GO:0005634">
    <property type="term" value="C:nucleus"/>
    <property type="evidence" value="ECO:0007669"/>
    <property type="project" value="TreeGrafter"/>
</dbReference>
<dbReference type="Pfam" id="PF03184">
    <property type="entry name" value="DDE_1"/>
    <property type="match status" value="1"/>
</dbReference>
<evidence type="ECO:0000256" key="1">
    <source>
        <dbReference type="SAM" id="MobiDB-lite"/>
    </source>
</evidence>
<protein>
    <recommendedName>
        <fullName evidence="2">DDE-1 domain-containing protein</fullName>
    </recommendedName>
</protein>
<keyword evidence="4" id="KW-1185">Reference proteome</keyword>
<dbReference type="GO" id="GO:0003677">
    <property type="term" value="F:DNA binding"/>
    <property type="evidence" value="ECO:0007669"/>
    <property type="project" value="TreeGrafter"/>
</dbReference>
<feature type="compositionally biased region" description="Low complexity" evidence="1">
    <location>
        <begin position="33"/>
        <end position="43"/>
    </location>
</feature>
<evidence type="ECO:0000313" key="3">
    <source>
        <dbReference type="EMBL" id="CAG2212202.1"/>
    </source>
</evidence>
<dbReference type="PANTHER" id="PTHR19303">
    <property type="entry name" value="TRANSPOSON"/>
    <property type="match status" value="1"/>
</dbReference>
<name>A0A8S3RVC3_MYTED</name>
<dbReference type="AlphaFoldDB" id="A0A8S3RVC3"/>
<accession>A0A8S3RVC3</accession>
<reference evidence="3" key="1">
    <citation type="submission" date="2021-03" db="EMBL/GenBank/DDBJ databases">
        <authorList>
            <person name="Bekaert M."/>
        </authorList>
    </citation>
    <scope>NUCLEOTIDE SEQUENCE</scope>
</reference>
<gene>
    <name evidence="3" type="ORF">MEDL_26175</name>
</gene>